<dbReference type="PRINTS" id="PR00011">
    <property type="entry name" value="EGFLAMININ"/>
</dbReference>
<feature type="disulfide bond" evidence="5">
    <location>
        <begin position="561"/>
        <end position="571"/>
    </location>
</feature>
<evidence type="ECO:0000256" key="1">
    <source>
        <dbReference type="ARBA" id="ARBA00022536"/>
    </source>
</evidence>
<evidence type="ECO:0000256" key="6">
    <source>
        <dbReference type="SAM" id="MobiDB-lite"/>
    </source>
</evidence>
<dbReference type="Gene3D" id="2.170.300.10">
    <property type="entry name" value="Tie2 ligand-binding domain superfamily"/>
    <property type="match status" value="5"/>
</dbReference>
<feature type="domain" description="EGF-like" evidence="8">
    <location>
        <begin position="336"/>
        <end position="366"/>
    </location>
</feature>
<comment type="caution">
    <text evidence="5">Lacks conserved residue(s) required for the propagation of feature annotation.</text>
</comment>
<reference evidence="9" key="2">
    <citation type="submission" date="2020-11" db="EMBL/GenBank/DDBJ databases">
        <authorList>
            <person name="McCartney M.A."/>
            <person name="Auch B."/>
            <person name="Kono T."/>
            <person name="Mallez S."/>
            <person name="Becker A."/>
            <person name="Gohl D.M."/>
            <person name="Silverstein K.A.T."/>
            <person name="Koren S."/>
            <person name="Bechman K.B."/>
            <person name="Herman A."/>
            <person name="Abrahante J.E."/>
            <person name="Garbe J."/>
        </authorList>
    </citation>
    <scope>NUCLEOTIDE SEQUENCE</scope>
    <source>
        <strain evidence="9">Duluth1</strain>
        <tissue evidence="9">Whole animal</tissue>
    </source>
</reference>
<keyword evidence="7" id="KW-0812">Transmembrane</keyword>
<evidence type="ECO:0000256" key="5">
    <source>
        <dbReference type="PROSITE-ProRule" id="PRU00076"/>
    </source>
</evidence>
<feature type="disulfide bond" evidence="5">
    <location>
        <begin position="580"/>
        <end position="589"/>
    </location>
</feature>
<dbReference type="CDD" id="cd00055">
    <property type="entry name" value="EGF_Lam"/>
    <property type="match status" value="1"/>
</dbReference>
<gene>
    <name evidence="9" type="ORF">DPMN_030725</name>
</gene>
<feature type="compositionally biased region" description="Polar residues" evidence="6">
    <location>
        <begin position="823"/>
        <end position="837"/>
    </location>
</feature>
<feature type="disulfide bond" evidence="5">
    <location>
        <begin position="356"/>
        <end position="365"/>
    </location>
</feature>
<reference evidence="9" key="1">
    <citation type="journal article" date="2019" name="bioRxiv">
        <title>The Genome of the Zebra Mussel, Dreissena polymorpha: A Resource for Invasive Species Research.</title>
        <authorList>
            <person name="McCartney M.A."/>
            <person name="Auch B."/>
            <person name="Kono T."/>
            <person name="Mallez S."/>
            <person name="Zhang Y."/>
            <person name="Obille A."/>
            <person name="Becker A."/>
            <person name="Abrahante J.E."/>
            <person name="Garbe J."/>
            <person name="Badalamenti J.P."/>
            <person name="Herman A."/>
            <person name="Mangelson H."/>
            <person name="Liachko I."/>
            <person name="Sullivan S."/>
            <person name="Sone E.D."/>
            <person name="Koren S."/>
            <person name="Silverstein K.A.T."/>
            <person name="Beckman K.B."/>
            <person name="Gohl D.M."/>
        </authorList>
    </citation>
    <scope>NUCLEOTIDE SEQUENCE</scope>
    <source>
        <strain evidence="9">Duluth1</strain>
        <tissue evidence="9">Whole animal</tissue>
    </source>
</reference>
<evidence type="ECO:0000313" key="9">
    <source>
        <dbReference type="EMBL" id="KAH3867593.1"/>
    </source>
</evidence>
<keyword evidence="7" id="KW-0472">Membrane</keyword>
<evidence type="ECO:0000256" key="7">
    <source>
        <dbReference type="SAM" id="Phobius"/>
    </source>
</evidence>
<feature type="domain" description="EGF-like" evidence="8">
    <location>
        <begin position="112"/>
        <end position="142"/>
    </location>
</feature>
<organism evidence="9 10">
    <name type="scientific">Dreissena polymorpha</name>
    <name type="common">Zebra mussel</name>
    <name type="synonym">Mytilus polymorpha</name>
    <dbReference type="NCBI Taxonomy" id="45954"/>
    <lineage>
        <taxon>Eukaryota</taxon>
        <taxon>Metazoa</taxon>
        <taxon>Spiralia</taxon>
        <taxon>Lophotrochozoa</taxon>
        <taxon>Mollusca</taxon>
        <taxon>Bivalvia</taxon>
        <taxon>Autobranchia</taxon>
        <taxon>Heteroconchia</taxon>
        <taxon>Euheterodonta</taxon>
        <taxon>Imparidentia</taxon>
        <taxon>Neoheterodontei</taxon>
        <taxon>Myida</taxon>
        <taxon>Dreissenoidea</taxon>
        <taxon>Dreissenidae</taxon>
        <taxon>Dreissena</taxon>
    </lineage>
</organism>
<dbReference type="FunFam" id="2.170.300.10:FF:000041">
    <property type="entry name" value="Tyrosine protein kinase receptor tie-1, putative"/>
    <property type="match status" value="2"/>
</dbReference>
<evidence type="ECO:0000256" key="4">
    <source>
        <dbReference type="ARBA" id="ARBA00023157"/>
    </source>
</evidence>
<proteinExistence type="predicted"/>
<dbReference type="PANTHER" id="PTHR24043">
    <property type="entry name" value="SCAVENGER RECEPTOR CLASS F"/>
    <property type="match status" value="1"/>
</dbReference>
<protein>
    <recommendedName>
        <fullName evidence="8">EGF-like domain-containing protein</fullName>
    </recommendedName>
</protein>
<feature type="compositionally biased region" description="Basic and acidic residues" evidence="6">
    <location>
        <begin position="803"/>
        <end position="817"/>
    </location>
</feature>
<keyword evidence="3" id="KW-0677">Repeat</keyword>
<dbReference type="Proteomes" id="UP000828390">
    <property type="component" value="Unassembled WGS sequence"/>
</dbReference>
<dbReference type="EMBL" id="JAIWYP010000002">
    <property type="protein sequence ID" value="KAH3867593.1"/>
    <property type="molecule type" value="Genomic_DNA"/>
</dbReference>
<feature type="disulfide bond" evidence="5">
    <location>
        <begin position="132"/>
        <end position="141"/>
    </location>
</feature>
<feature type="domain" description="EGF-like" evidence="8">
    <location>
        <begin position="558"/>
        <end position="590"/>
    </location>
</feature>
<dbReference type="InterPro" id="IPR042635">
    <property type="entry name" value="MEGF10/SREC1/2-like"/>
</dbReference>
<dbReference type="PROSITE" id="PS50026">
    <property type="entry name" value="EGF_3"/>
    <property type="match status" value="6"/>
</dbReference>
<dbReference type="GO" id="GO:0005044">
    <property type="term" value="F:scavenger receptor activity"/>
    <property type="evidence" value="ECO:0007669"/>
    <property type="project" value="InterPro"/>
</dbReference>
<keyword evidence="7" id="KW-1133">Transmembrane helix</keyword>
<dbReference type="PANTHER" id="PTHR24043:SF8">
    <property type="entry name" value="EGF-LIKE DOMAIN-CONTAINING PROTEIN"/>
    <property type="match status" value="1"/>
</dbReference>
<keyword evidence="10" id="KW-1185">Reference proteome</keyword>
<keyword evidence="4 5" id="KW-1015">Disulfide bond</keyword>
<feature type="region of interest" description="Disordered" evidence="6">
    <location>
        <begin position="774"/>
        <end position="862"/>
    </location>
</feature>
<feature type="disulfide bond" evidence="5">
    <location>
        <begin position="88"/>
        <end position="97"/>
    </location>
</feature>
<evidence type="ECO:0000256" key="2">
    <source>
        <dbReference type="ARBA" id="ARBA00022729"/>
    </source>
</evidence>
<keyword evidence="2" id="KW-0732">Signal</keyword>
<feature type="transmembrane region" description="Helical" evidence="7">
    <location>
        <begin position="665"/>
        <end position="687"/>
    </location>
</feature>
<evidence type="ECO:0000256" key="3">
    <source>
        <dbReference type="ARBA" id="ARBA00022737"/>
    </source>
</evidence>
<evidence type="ECO:0000259" key="8">
    <source>
        <dbReference type="PROSITE" id="PS50026"/>
    </source>
</evidence>
<dbReference type="PROSITE" id="PS00022">
    <property type="entry name" value="EGF_1"/>
    <property type="match status" value="6"/>
</dbReference>
<dbReference type="FunFam" id="2.170.300.10:FF:000002">
    <property type="entry name" value="Multiple epidermal growth factor-like domains 10"/>
    <property type="match status" value="1"/>
</dbReference>
<feature type="domain" description="EGF-like" evidence="8">
    <location>
        <begin position="68"/>
        <end position="98"/>
    </location>
</feature>
<dbReference type="AlphaFoldDB" id="A0A9D4LZJ9"/>
<dbReference type="SMART" id="SM00180">
    <property type="entry name" value="EGF_Lam"/>
    <property type="match status" value="12"/>
</dbReference>
<accession>A0A9D4LZJ9</accession>
<feature type="disulfide bond" evidence="5">
    <location>
        <begin position="488"/>
        <end position="497"/>
    </location>
</feature>
<feature type="region of interest" description="Disordered" evidence="6">
    <location>
        <begin position="908"/>
        <end position="937"/>
    </location>
</feature>
<keyword evidence="1 5" id="KW-0245">EGF-like domain</keyword>
<dbReference type="SMART" id="SM00181">
    <property type="entry name" value="EGF"/>
    <property type="match status" value="13"/>
</dbReference>
<sequence length="961" mass="101993">MSVQRGVQGDYCQSGCEQNRWGPNCANVCNCASHGSCDPENGNCVCHIGYTGVTAPSRVMDSFGLHCVNPCVCENNSTCNNVNGKCTCLPGYYGEYCHKKCDITSIGVSGCEQSCACQHGGICAAGSGKCICTAGYMGEYCAEPCDQYHYGTNCTAMCDCNNGLCNAVDGTCKCQLGFTGTRCEVQCPPGRYGEGCLQTCPCQNGGVCNFLNNTITCSCSNTGYHGYHCTERDCPDRQRYNSKTRACENCNCPWNVTQSCDVLTGSCQCKAGYRGDACQLPCAEPFYGVKCEQLCGCAERGKCHHVTGHCYECYAGYTGVNCTDTCPEGTWGSTCANSCGCLHGATCHATSGFCNCSAGWTGTFCADPCPVDRYGRGCTQTCTCNLARSTCSPYDGACHCKPGYHGDDCATPCIQGMYGFQCRYNCTCDPQGSLSCDSATGECLCKPGWHGIRCSSQCPSDSWGAGCTQPCNCTGRGTCDHYTGMCLCRPGYQGDRCQSECSANYYGDGCKLRCPTCGTGTQCDKMTGQCVRIPCPPGLQGTNCDHSCPSGTWGTHCESSCSRTCMQHGFCNPVNGVCHCHPGYLGAECDTACPQGKYGVGCDNDCACVMVQTQKCDVTTGRCDCKAGYTGKFCETEQEGIGGSMVHQKGEQGSSVASAGSGSTVVVVCSVVGALLLLVIIALAVYFSRKMQRLKKESLGVHFGSDSTLSYGPPAGGTVGVVNPTYEAQNLRNEGRYPHLSQRATRPPLPQRHGATCEEFDDITHEKLQVAMGTSTGCCPTSEPYPEPEEDRYTTLSSVAGGQRRDHHDDSDVDYKLYKGKMSPTSFNSDQSTQGSRSEGRGVTGFVNSAYDEGPVARSVGGVNQPLYDLDPEGHVDPYPPTASHLDYPTSADATFSPLPVFSTQAHVSRATDPVSTETVSLQPGGLEGSGSQVDPSVFLDNDLQRLVANRDSSNFPESAA</sequence>
<dbReference type="Pfam" id="PF00053">
    <property type="entry name" value="EGF_laminin"/>
    <property type="match status" value="5"/>
</dbReference>
<comment type="caution">
    <text evidence="9">The sequence shown here is derived from an EMBL/GenBank/DDBJ whole genome shotgun (WGS) entry which is preliminary data.</text>
</comment>
<feature type="domain" description="EGF-like" evidence="8">
    <location>
        <begin position="463"/>
        <end position="498"/>
    </location>
</feature>
<dbReference type="InterPro" id="IPR002049">
    <property type="entry name" value="LE_dom"/>
</dbReference>
<dbReference type="InterPro" id="IPR000742">
    <property type="entry name" value="EGF"/>
</dbReference>
<evidence type="ECO:0000313" key="10">
    <source>
        <dbReference type="Proteomes" id="UP000828390"/>
    </source>
</evidence>
<name>A0A9D4LZJ9_DREPO</name>
<feature type="domain" description="EGF-like" evidence="8">
    <location>
        <begin position="192"/>
        <end position="230"/>
    </location>
</feature>